<dbReference type="AlphaFoldDB" id="A0A0A1ZLG5"/>
<evidence type="ECO:0000313" key="2">
    <source>
        <dbReference type="EMBL" id="KGF89049.1"/>
    </source>
</evidence>
<feature type="transmembrane region" description="Helical" evidence="1">
    <location>
        <begin position="36"/>
        <end position="56"/>
    </location>
</feature>
<dbReference type="RefSeq" id="WP_032523788.1">
    <property type="nucleotide sequence ID" value="NZ_CP138934.1"/>
</dbReference>
<organism evidence="2 3">
    <name type="scientific">Prochlorococcus marinus str. GP2</name>
    <dbReference type="NCBI Taxonomy" id="59925"/>
    <lineage>
        <taxon>Bacteria</taxon>
        <taxon>Bacillati</taxon>
        <taxon>Cyanobacteriota</taxon>
        <taxon>Cyanophyceae</taxon>
        <taxon>Synechococcales</taxon>
        <taxon>Prochlorococcaceae</taxon>
        <taxon>Prochlorococcus</taxon>
    </lineage>
</organism>
<accession>A0A0A1ZLG5</accession>
<name>A0A0A1ZLG5_PROMR</name>
<reference evidence="3" key="1">
    <citation type="journal article" date="2014" name="Sci. Data">
        <title>Genomes of diverse isolates of the marine cyanobacterium Prochlorococcus.</title>
        <authorList>
            <person name="Biller S."/>
            <person name="Berube P."/>
            <person name="Thompson J."/>
            <person name="Kelly L."/>
            <person name="Roggensack S."/>
            <person name="Awad L."/>
            <person name="Roache-Johnson K."/>
            <person name="Ding H."/>
            <person name="Giovannoni S.J."/>
            <person name="Moore L.R."/>
            <person name="Chisholm S.W."/>
        </authorList>
    </citation>
    <scope>NUCLEOTIDE SEQUENCE [LARGE SCALE GENOMIC DNA]</scope>
    <source>
        <strain evidence="3">GP2</strain>
    </source>
</reference>
<evidence type="ECO:0008006" key="4">
    <source>
        <dbReference type="Google" id="ProtNLM"/>
    </source>
</evidence>
<proteinExistence type="predicted"/>
<dbReference type="OrthoDB" id="9857665at2"/>
<keyword evidence="1" id="KW-1133">Transmembrane helix</keyword>
<sequence>MTSTNFKSIDLLRKRREGNFLQEPFFIDTRKYINKGIYIGLSIISLSLLFGFVFIIRSNIIQRKIADIKPLVEKYDALQKKLDQESKDLKTIASFNNKLKNSIVNLSSSSALLAEVSSILPRSIQLIYLDSSSSILSLKSKVPEGKTFNLINGFLISLDDSEFINFSDIDLGNIQAVDKIKGESEGHYIVDITTKITSDFEEINQKYLKKLGSEGLSNRIDLLKNVDKN</sequence>
<evidence type="ECO:0000313" key="3">
    <source>
        <dbReference type="Proteomes" id="UP000030598"/>
    </source>
</evidence>
<dbReference type="Proteomes" id="UP000030598">
    <property type="component" value="Unassembled WGS sequence"/>
</dbReference>
<evidence type="ECO:0000256" key="1">
    <source>
        <dbReference type="SAM" id="Phobius"/>
    </source>
</evidence>
<dbReference type="EMBL" id="JNAH01000002">
    <property type="protein sequence ID" value="KGF89049.1"/>
    <property type="molecule type" value="Genomic_DNA"/>
</dbReference>
<keyword evidence="1" id="KW-0812">Transmembrane</keyword>
<dbReference type="STRING" id="59925.EU91_0163"/>
<protein>
    <recommendedName>
        <fullName evidence="4">Tfp pilus assembly protein PilN</fullName>
    </recommendedName>
</protein>
<comment type="caution">
    <text evidence="2">The sequence shown here is derived from an EMBL/GenBank/DDBJ whole genome shotgun (WGS) entry which is preliminary data.</text>
</comment>
<gene>
    <name evidence="2" type="ORF">EU91_0163</name>
</gene>
<keyword evidence="1" id="KW-0472">Membrane</keyword>